<name>A0A5N6V4Z7_ASPTM</name>
<evidence type="ECO:0000313" key="3">
    <source>
        <dbReference type="Proteomes" id="UP000326950"/>
    </source>
</evidence>
<evidence type="ECO:0000256" key="1">
    <source>
        <dbReference type="SAM" id="MobiDB-lite"/>
    </source>
</evidence>
<proteinExistence type="predicted"/>
<feature type="region of interest" description="Disordered" evidence="1">
    <location>
        <begin position="102"/>
        <end position="123"/>
    </location>
</feature>
<keyword evidence="3" id="KW-1185">Reference proteome</keyword>
<sequence>MSTVNFVKYYFHKNLYPDTEERLRRMIALAYRTARDWKLYPRAVFIRSEVHDTTTINGKHQKDPMGDHVTLCYKDEEQLRKGTHVASHGYVKDWETLEFDHATHHDEKPDSTRKKRGGAVWPSDNSLAIAPEIGYGHFPDQ</sequence>
<protein>
    <submittedName>
        <fullName evidence="2">Uncharacterized protein</fullName>
    </submittedName>
</protein>
<accession>A0A5N6V4Z7</accession>
<dbReference type="AlphaFoldDB" id="A0A5N6V4Z7"/>
<dbReference type="EMBL" id="ML738596">
    <property type="protein sequence ID" value="KAE8166058.1"/>
    <property type="molecule type" value="Genomic_DNA"/>
</dbReference>
<dbReference type="OrthoDB" id="4955540at2759"/>
<reference evidence="2 3" key="1">
    <citation type="submission" date="2019-04" db="EMBL/GenBank/DDBJ databases">
        <title>Friends and foes A comparative genomics study of 23 Aspergillus species from section Flavi.</title>
        <authorList>
            <consortium name="DOE Joint Genome Institute"/>
            <person name="Kjaerbolling I."/>
            <person name="Vesth T."/>
            <person name="Frisvad J.C."/>
            <person name="Nybo J.L."/>
            <person name="Theobald S."/>
            <person name="Kildgaard S."/>
            <person name="Isbrandt T."/>
            <person name="Kuo A."/>
            <person name="Sato A."/>
            <person name="Lyhne E.K."/>
            <person name="Kogle M.E."/>
            <person name="Wiebenga A."/>
            <person name="Kun R.S."/>
            <person name="Lubbers R.J."/>
            <person name="Makela M.R."/>
            <person name="Barry K."/>
            <person name="Chovatia M."/>
            <person name="Clum A."/>
            <person name="Daum C."/>
            <person name="Haridas S."/>
            <person name="He G."/>
            <person name="LaButti K."/>
            <person name="Lipzen A."/>
            <person name="Mondo S."/>
            <person name="Riley R."/>
            <person name="Salamov A."/>
            <person name="Simmons B.A."/>
            <person name="Magnuson J.K."/>
            <person name="Henrissat B."/>
            <person name="Mortensen U.H."/>
            <person name="Larsen T.O."/>
            <person name="Devries R.P."/>
            <person name="Grigoriev I.V."/>
            <person name="Machida M."/>
            <person name="Baker S.E."/>
            <person name="Andersen M.R."/>
        </authorList>
    </citation>
    <scope>NUCLEOTIDE SEQUENCE [LARGE SCALE GENOMIC DNA]</scope>
    <source>
        <strain evidence="2 3">CBS 117626</strain>
    </source>
</reference>
<evidence type="ECO:0000313" key="2">
    <source>
        <dbReference type="EMBL" id="KAE8166058.1"/>
    </source>
</evidence>
<dbReference type="Proteomes" id="UP000326950">
    <property type="component" value="Unassembled WGS sequence"/>
</dbReference>
<gene>
    <name evidence="2" type="ORF">BDV40DRAFT_296870</name>
</gene>
<organism evidence="2 3">
    <name type="scientific">Aspergillus tamarii</name>
    <dbReference type="NCBI Taxonomy" id="41984"/>
    <lineage>
        <taxon>Eukaryota</taxon>
        <taxon>Fungi</taxon>
        <taxon>Dikarya</taxon>
        <taxon>Ascomycota</taxon>
        <taxon>Pezizomycotina</taxon>
        <taxon>Eurotiomycetes</taxon>
        <taxon>Eurotiomycetidae</taxon>
        <taxon>Eurotiales</taxon>
        <taxon>Aspergillaceae</taxon>
        <taxon>Aspergillus</taxon>
        <taxon>Aspergillus subgen. Circumdati</taxon>
    </lineage>
</organism>
<feature type="compositionally biased region" description="Basic and acidic residues" evidence="1">
    <location>
        <begin position="102"/>
        <end position="112"/>
    </location>
</feature>